<proteinExistence type="predicted"/>
<reference evidence="1 2" key="1">
    <citation type="submission" date="2014-04" db="EMBL/GenBank/DDBJ databases">
        <title>Aquimarina sp. 22II-S11-z7 Genome Sequencing.</title>
        <authorList>
            <person name="Lai Q."/>
        </authorList>
    </citation>
    <scope>NUCLEOTIDE SEQUENCE [LARGE SCALE GENOMIC DNA]</scope>
    <source>
        <strain evidence="1 2">22II-S11-z7</strain>
    </source>
</reference>
<dbReference type="Proteomes" id="UP000023541">
    <property type="component" value="Unassembled WGS sequence"/>
</dbReference>
<accession>A0A023BSF9</accession>
<keyword evidence="2" id="KW-1185">Reference proteome</keyword>
<keyword evidence="1" id="KW-0808">Transferase</keyword>
<dbReference type="InterPro" id="IPR010916">
    <property type="entry name" value="TonB_box_CS"/>
</dbReference>
<dbReference type="PROSITE" id="PS00430">
    <property type="entry name" value="TONB_DEPENDENT_REC_1"/>
    <property type="match status" value="1"/>
</dbReference>
<dbReference type="eggNOG" id="ENOG5031D3D">
    <property type="taxonomic scope" value="Bacteria"/>
</dbReference>
<dbReference type="InterPro" id="IPR032577">
    <property type="entry name" value="DUF4920"/>
</dbReference>
<comment type="caution">
    <text evidence="1">The sequence shown here is derived from an EMBL/GenBank/DDBJ whole genome shotgun (WGS) entry which is preliminary data.</text>
</comment>
<evidence type="ECO:0000313" key="1">
    <source>
        <dbReference type="EMBL" id="EZH72889.1"/>
    </source>
</evidence>
<dbReference type="RefSeq" id="WP_034244348.1">
    <property type="nucleotide sequence ID" value="NZ_AQRA01000007.1"/>
</dbReference>
<name>A0A023BSF9_9FLAO</name>
<dbReference type="EMBL" id="AQRA01000007">
    <property type="protein sequence ID" value="EZH72889.1"/>
    <property type="molecule type" value="Genomic_DNA"/>
</dbReference>
<dbReference type="STRING" id="1317122.ATO12_22435"/>
<evidence type="ECO:0000313" key="2">
    <source>
        <dbReference type="Proteomes" id="UP000023541"/>
    </source>
</evidence>
<dbReference type="Pfam" id="PF16267">
    <property type="entry name" value="DUF4920"/>
    <property type="match status" value="1"/>
</dbReference>
<dbReference type="PROSITE" id="PS51257">
    <property type="entry name" value="PROKAR_LIPOPROTEIN"/>
    <property type="match status" value="1"/>
</dbReference>
<dbReference type="OrthoDB" id="129527at2"/>
<gene>
    <name evidence="1" type="ORF">ATO12_22435</name>
</gene>
<organism evidence="1 2">
    <name type="scientific">Aquimarina atlantica</name>
    <dbReference type="NCBI Taxonomy" id="1317122"/>
    <lineage>
        <taxon>Bacteria</taxon>
        <taxon>Pseudomonadati</taxon>
        <taxon>Bacteroidota</taxon>
        <taxon>Flavobacteriia</taxon>
        <taxon>Flavobacteriales</taxon>
        <taxon>Flavobacteriaceae</taxon>
        <taxon>Aquimarina</taxon>
    </lineage>
</organism>
<dbReference type="GO" id="GO:0008483">
    <property type="term" value="F:transaminase activity"/>
    <property type="evidence" value="ECO:0007669"/>
    <property type="project" value="UniProtKB-KW"/>
</dbReference>
<keyword evidence="1" id="KW-0032">Aminotransferase</keyword>
<dbReference type="AlphaFoldDB" id="A0A023BSF9"/>
<protein>
    <submittedName>
        <fullName evidence="1">Branched-chain amino acid aminotransferase</fullName>
    </submittedName>
</protein>
<sequence>MKKNALFFVGLLVLIGCNSSTKTENFFSVNDISGENYKSFGNKVSSDQIYNKDAIAEKYENLKEGDTVAVAFSSTVNAVCKAKGCWMKVALDNDKETMVKFKDYGFFVPKNIENDTIIVQGKAFVIEMSVDEQRHFASDAGKTEEEIASITTPKKTYSFVAEGVLIKE</sequence>